<feature type="transmembrane region" description="Helical" evidence="1">
    <location>
        <begin position="139"/>
        <end position="160"/>
    </location>
</feature>
<feature type="transmembrane region" description="Helical" evidence="1">
    <location>
        <begin position="316"/>
        <end position="338"/>
    </location>
</feature>
<sequence>MPHPVAWLRWIVGDISEVAFYKHELASLGLLGGAYLAWWASKHGKAWQGFSISYGTGLWPWLVTSSLLGLMLSNLLWGWSVTAQTWQPTFAAFVSLPAAMVLMFGGGWKVAVNGAVMGALLVTPICLLIVNFVCVPLGLPVVVGNVVGMAIGSVIAFTLCRRVPSLVSSDYIAPAKLAPAKPPTYGIVWSLRRVLADFSEAPFFGNELASLGLLAGVLVAYALNPISPAYGSGLVLQLLAAQALTSALGVVIWRKQWIKRGWFPTYVPLVSVVPAAVLTHGGSWAVIGSSALLGALIAPPLACDIAGRLPAHFHPYIGNVTSMALSTLMIVPLVGWLIEM</sequence>
<feature type="transmembrane region" description="Helical" evidence="1">
    <location>
        <begin position="85"/>
        <end position="104"/>
    </location>
</feature>
<protein>
    <submittedName>
        <fullName evidence="2">Uncharacterized protein</fullName>
    </submittedName>
</protein>
<keyword evidence="1" id="KW-1133">Transmembrane helix</keyword>
<dbReference type="EMBL" id="CP014546">
    <property type="protein sequence ID" value="AMN82688.1"/>
    <property type="molecule type" value="Genomic_DNA"/>
</dbReference>
<keyword evidence="1" id="KW-0472">Membrane</keyword>
<feature type="transmembrane region" description="Helical" evidence="1">
    <location>
        <begin position="265"/>
        <end position="287"/>
    </location>
</feature>
<gene>
    <name evidence="2" type="ORF">AYR47_17855</name>
</gene>
<organism evidence="2 3">
    <name type="scientific">Pseudomonas azotoformans</name>
    <dbReference type="NCBI Taxonomy" id="47878"/>
    <lineage>
        <taxon>Bacteria</taxon>
        <taxon>Pseudomonadati</taxon>
        <taxon>Pseudomonadota</taxon>
        <taxon>Gammaproteobacteria</taxon>
        <taxon>Pseudomonadales</taxon>
        <taxon>Pseudomonadaceae</taxon>
        <taxon>Pseudomonas</taxon>
    </lineage>
</organism>
<feature type="transmembrane region" description="Helical" evidence="1">
    <location>
        <begin position="203"/>
        <end position="223"/>
    </location>
</feature>
<dbReference type="AlphaFoldDB" id="A0A140GWJ4"/>
<evidence type="ECO:0000313" key="2">
    <source>
        <dbReference type="EMBL" id="AMN82688.1"/>
    </source>
</evidence>
<dbReference type="Proteomes" id="UP000070516">
    <property type="component" value="Chromosome"/>
</dbReference>
<feature type="transmembrane region" description="Helical" evidence="1">
    <location>
        <begin position="58"/>
        <end position="79"/>
    </location>
</feature>
<dbReference type="KEGG" id="pazo:AYR47_17855"/>
<name>A0A140GWJ4_PSEAZ</name>
<feature type="transmembrane region" description="Helical" evidence="1">
    <location>
        <begin position="229"/>
        <end position="253"/>
    </location>
</feature>
<reference evidence="2 3" key="1">
    <citation type="submission" date="2016-02" db="EMBL/GenBank/DDBJ databases">
        <title>Complete genome sequence of Pseudomonas azotoformans S4.</title>
        <authorList>
            <person name="Fang Y."/>
            <person name="Wu L."/>
            <person name="Feng G."/>
        </authorList>
    </citation>
    <scope>NUCLEOTIDE SEQUENCE [LARGE SCALE GENOMIC DNA]</scope>
    <source>
        <strain evidence="2 3">S4</strain>
    </source>
</reference>
<accession>A0A140GWJ4</accession>
<keyword evidence="1" id="KW-0812">Transmembrane</keyword>
<evidence type="ECO:0000313" key="3">
    <source>
        <dbReference type="Proteomes" id="UP000070516"/>
    </source>
</evidence>
<feature type="transmembrane region" description="Helical" evidence="1">
    <location>
        <begin position="111"/>
        <end position="133"/>
    </location>
</feature>
<evidence type="ECO:0000256" key="1">
    <source>
        <dbReference type="SAM" id="Phobius"/>
    </source>
</evidence>
<proteinExistence type="predicted"/>